<organism evidence="3">
    <name type="scientific">Aphanomyces invadans</name>
    <dbReference type="NCBI Taxonomy" id="157072"/>
    <lineage>
        <taxon>Eukaryota</taxon>
        <taxon>Sar</taxon>
        <taxon>Stramenopiles</taxon>
        <taxon>Oomycota</taxon>
        <taxon>Saprolegniomycetes</taxon>
        <taxon>Saprolegniales</taxon>
        <taxon>Verrucalvaceae</taxon>
        <taxon>Aphanomyces</taxon>
    </lineage>
</organism>
<dbReference type="OrthoDB" id="196140at2759"/>
<dbReference type="GeneID" id="20077161"/>
<accession>A0A024UUC8</accession>
<proteinExistence type="predicted"/>
<feature type="transmembrane region" description="Helical" evidence="1">
    <location>
        <begin position="44"/>
        <end position="62"/>
    </location>
</feature>
<dbReference type="InterPro" id="IPR019721">
    <property type="entry name" value="NADH-UbQ_OxRdtase_su21_N"/>
</dbReference>
<dbReference type="RefSeq" id="XP_008860971.1">
    <property type="nucleotide sequence ID" value="XM_008862749.1"/>
</dbReference>
<gene>
    <name evidence="3" type="ORF">H310_00111</name>
</gene>
<feature type="domain" description="NADH-ubiquinone oxidoreductase 21kDa subunit N-terminal" evidence="2">
    <location>
        <begin position="21"/>
        <end position="101"/>
    </location>
</feature>
<dbReference type="VEuPathDB" id="FungiDB:H310_00111"/>
<feature type="transmembrane region" description="Helical" evidence="1">
    <location>
        <begin position="74"/>
        <end position="91"/>
    </location>
</feature>
<dbReference type="AlphaFoldDB" id="A0A024UUC8"/>
<evidence type="ECO:0000256" key="1">
    <source>
        <dbReference type="SAM" id="Phobius"/>
    </source>
</evidence>
<dbReference type="EMBL" id="KI913952">
    <property type="protein sequence ID" value="ETW09560.1"/>
    <property type="molecule type" value="Genomic_DNA"/>
</dbReference>
<dbReference type="Pfam" id="PF10785">
    <property type="entry name" value="NADH-u_ox-rdase"/>
    <property type="match status" value="1"/>
</dbReference>
<name>A0A024UUC8_9STRA</name>
<keyword evidence="1" id="KW-0812">Transmembrane</keyword>
<evidence type="ECO:0000259" key="2">
    <source>
        <dbReference type="Pfam" id="PF10785"/>
    </source>
</evidence>
<keyword evidence="1" id="KW-0472">Membrane</keyword>
<protein>
    <recommendedName>
        <fullName evidence="2">NADH-ubiquinone oxidoreductase 21kDa subunit N-terminal domain-containing protein</fullName>
    </recommendedName>
</protein>
<evidence type="ECO:0000313" key="3">
    <source>
        <dbReference type="EMBL" id="ETW09560.1"/>
    </source>
</evidence>
<sequence>MGNVLRGELNTPKPMVDPRLPKFPVIEDKPSWSQIKEAVRPRDFWTYGFVVAASALGGWFIPPKTLATPIRQRLCVGTAAVGSLLGLLMLHDFGEARLRGYAINDVEVIKFGLQVPTHIDDTKSTTE</sequence>
<keyword evidence="1" id="KW-1133">Transmembrane helix</keyword>
<reference evidence="3" key="1">
    <citation type="submission" date="2013-12" db="EMBL/GenBank/DDBJ databases">
        <title>The Genome Sequence of Aphanomyces invadans NJM9701.</title>
        <authorList>
            <consortium name="The Broad Institute Genomics Platform"/>
            <person name="Russ C."/>
            <person name="Tyler B."/>
            <person name="van West P."/>
            <person name="Dieguez-Uribeondo J."/>
            <person name="Young S.K."/>
            <person name="Zeng Q."/>
            <person name="Gargeya S."/>
            <person name="Fitzgerald M."/>
            <person name="Abouelleil A."/>
            <person name="Alvarado L."/>
            <person name="Chapman S.B."/>
            <person name="Gainer-Dewar J."/>
            <person name="Goldberg J."/>
            <person name="Griggs A."/>
            <person name="Gujja S."/>
            <person name="Hansen M."/>
            <person name="Howarth C."/>
            <person name="Imamovic A."/>
            <person name="Ireland A."/>
            <person name="Larimer J."/>
            <person name="McCowan C."/>
            <person name="Murphy C."/>
            <person name="Pearson M."/>
            <person name="Poon T.W."/>
            <person name="Priest M."/>
            <person name="Roberts A."/>
            <person name="Saif S."/>
            <person name="Shea T."/>
            <person name="Sykes S."/>
            <person name="Wortman J."/>
            <person name="Nusbaum C."/>
            <person name="Birren B."/>
        </authorList>
    </citation>
    <scope>NUCLEOTIDE SEQUENCE [LARGE SCALE GENOMIC DNA]</scope>
    <source>
        <strain evidence="3">NJM9701</strain>
    </source>
</reference>